<keyword evidence="1" id="KW-0175">Coiled coil</keyword>
<evidence type="ECO:0000313" key="4">
    <source>
        <dbReference type="Proteomes" id="UP000628412"/>
    </source>
</evidence>
<dbReference type="GO" id="GO:0016567">
    <property type="term" value="P:protein ubiquitination"/>
    <property type="evidence" value="ECO:0007669"/>
    <property type="project" value="TreeGrafter"/>
</dbReference>
<feature type="coiled-coil region" evidence="1">
    <location>
        <begin position="155"/>
        <end position="238"/>
    </location>
</feature>
<name>A0A850XQ71_AEGCA</name>
<organism evidence="3 4">
    <name type="scientific">Aegithalos caudatus</name>
    <name type="common">Long-tailed tit</name>
    <name type="synonym">Acredula caudata</name>
    <dbReference type="NCBI Taxonomy" id="73327"/>
    <lineage>
        <taxon>Eukaryota</taxon>
        <taxon>Metazoa</taxon>
        <taxon>Chordata</taxon>
        <taxon>Craniata</taxon>
        <taxon>Vertebrata</taxon>
        <taxon>Euteleostomi</taxon>
        <taxon>Archelosauria</taxon>
        <taxon>Archosauria</taxon>
        <taxon>Dinosauria</taxon>
        <taxon>Saurischia</taxon>
        <taxon>Theropoda</taxon>
        <taxon>Coelurosauria</taxon>
        <taxon>Aves</taxon>
        <taxon>Neognathae</taxon>
        <taxon>Neoaves</taxon>
        <taxon>Telluraves</taxon>
        <taxon>Australaves</taxon>
        <taxon>Passeriformes</taxon>
        <taxon>Sylvioidea</taxon>
        <taxon>Aegithalidae</taxon>
        <taxon>Aegithalos</taxon>
    </lineage>
</organism>
<evidence type="ECO:0000313" key="3">
    <source>
        <dbReference type="EMBL" id="NWH84130.1"/>
    </source>
</evidence>
<comment type="caution">
    <text evidence="3">The sequence shown here is derived from an EMBL/GenBank/DDBJ whole genome shotgun (WGS) entry which is preliminary data.</text>
</comment>
<evidence type="ECO:0000256" key="1">
    <source>
        <dbReference type="SAM" id="Coils"/>
    </source>
</evidence>
<feature type="non-terminal residue" evidence="3">
    <location>
        <position position="1"/>
    </location>
</feature>
<dbReference type="Proteomes" id="UP000628412">
    <property type="component" value="Unassembled WGS sequence"/>
</dbReference>
<keyword evidence="4" id="KW-1185">Reference proteome</keyword>
<dbReference type="GO" id="GO:0061630">
    <property type="term" value="F:ubiquitin protein ligase activity"/>
    <property type="evidence" value="ECO:0007669"/>
    <property type="project" value="TreeGrafter"/>
</dbReference>
<dbReference type="EMBL" id="WEIU01001942">
    <property type="protein sequence ID" value="NWH84130.1"/>
    <property type="molecule type" value="Genomic_DNA"/>
</dbReference>
<dbReference type="GO" id="GO:0005737">
    <property type="term" value="C:cytoplasm"/>
    <property type="evidence" value="ECO:0007669"/>
    <property type="project" value="TreeGrafter"/>
</dbReference>
<dbReference type="AlphaFoldDB" id="A0A850XQ71"/>
<reference evidence="3" key="1">
    <citation type="submission" date="2019-10" db="EMBL/GenBank/DDBJ databases">
        <title>Bird 10,000 Genomes (B10K) Project - Family phase.</title>
        <authorList>
            <person name="Zhang G."/>
        </authorList>
    </citation>
    <scope>NUCLEOTIDE SEQUENCE</scope>
    <source>
        <strain evidence="3">B10K-DU-002-10</strain>
        <tissue evidence="3">Muscle</tissue>
    </source>
</reference>
<dbReference type="GO" id="GO:0007265">
    <property type="term" value="P:Ras protein signal transduction"/>
    <property type="evidence" value="ECO:0007669"/>
    <property type="project" value="TreeGrafter"/>
</dbReference>
<accession>A0A850XQ71</accession>
<evidence type="ECO:0000256" key="2">
    <source>
        <dbReference type="SAM" id="MobiDB-lite"/>
    </source>
</evidence>
<protein>
    <submittedName>
        <fullName evidence="3">BRAP protein</fullName>
    </submittedName>
</protein>
<feature type="compositionally biased region" description="Basic residues" evidence="2">
    <location>
        <begin position="298"/>
        <end position="307"/>
    </location>
</feature>
<gene>
    <name evidence="3" type="primary">Brap</name>
    <name evidence="3" type="ORF">AEGCAU_R07355</name>
</gene>
<dbReference type="PANTHER" id="PTHR24007:SF7">
    <property type="entry name" value="BRCA1-ASSOCIATED PROTEIN"/>
    <property type="match status" value="1"/>
</dbReference>
<dbReference type="PANTHER" id="PTHR24007">
    <property type="entry name" value="BRCA1-ASSOCIATED PROTEIN"/>
    <property type="match status" value="1"/>
</dbReference>
<sequence length="307" mass="35133">CPVCRYCQTPEPVEENKCFECGVQEVSRWVEGEIWPRSDCTAALGLSSWADFGLVLPVSAFLWSCISAGKGCYLTGFLSDFLDFLSPDNYVHRLVASKTDGKLVQYECEGDMCQEEKIDALQLEYSYLLTSQLESQRIYWENKIVRIEKDTAEEINNMKTKFKETIEKCDSLEQRLNDLLKEKQSVERKCSQLNNKVAKLSNELKEEQELNKCLRANQALLQNKLKEEERVLKETCEQKDLQISEIQEQLRDVMFYLETQQKINHLPAETRQEIQEGQINIAVASSASSSTASTGKPSSRRGRGKRG</sequence>
<feature type="compositionally biased region" description="Low complexity" evidence="2">
    <location>
        <begin position="284"/>
        <end position="297"/>
    </location>
</feature>
<feature type="region of interest" description="Disordered" evidence="2">
    <location>
        <begin position="283"/>
        <end position="307"/>
    </location>
</feature>
<feature type="non-terminal residue" evidence="3">
    <location>
        <position position="307"/>
    </location>
</feature>
<proteinExistence type="predicted"/>